<dbReference type="AlphaFoldDB" id="A0A841B8D0"/>
<evidence type="ECO:0000313" key="1">
    <source>
        <dbReference type="EMBL" id="MBB5856296.1"/>
    </source>
</evidence>
<dbReference type="Proteomes" id="UP000580861">
    <property type="component" value="Unassembled WGS sequence"/>
</dbReference>
<name>A0A841B8D0_9PSEU</name>
<protein>
    <submittedName>
        <fullName evidence="1">Uncharacterized protein</fullName>
    </submittedName>
</protein>
<gene>
    <name evidence="1" type="ORF">HDA45_006383</name>
</gene>
<keyword evidence="2" id="KW-1185">Reference proteome</keyword>
<organism evidence="1 2">
    <name type="scientific">Amycolatopsis umgeniensis</name>
    <dbReference type="NCBI Taxonomy" id="336628"/>
    <lineage>
        <taxon>Bacteria</taxon>
        <taxon>Bacillati</taxon>
        <taxon>Actinomycetota</taxon>
        <taxon>Actinomycetes</taxon>
        <taxon>Pseudonocardiales</taxon>
        <taxon>Pseudonocardiaceae</taxon>
        <taxon>Amycolatopsis</taxon>
    </lineage>
</organism>
<dbReference type="EMBL" id="JACHMX010000001">
    <property type="protein sequence ID" value="MBB5856296.1"/>
    <property type="molecule type" value="Genomic_DNA"/>
</dbReference>
<proteinExistence type="predicted"/>
<sequence length="140" mass="15392">MAEKPDSGDIKITPSFLKDFQEKVLQKMVDDLVKDPNVAELAQTLTSAKGKRRLLAGSEDWEPARLLIEKYESTTGTAPTLYNQVDAIRKQLITLNENISYVVAIAEKGEDENLKLSTELNMSQLGEIFTTTPAPPPAGS</sequence>
<evidence type="ECO:0000313" key="2">
    <source>
        <dbReference type="Proteomes" id="UP000580861"/>
    </source>
</evidence>
<reference evidence="1 2" key="1">
    <citation type="submission" date="2020-08" db="EMBL/GenBank/DDBJ databases">
        <title>Sequencing the genomes of 1000 actinobacteria strains.</title>
        <authorList>
            <person name="Klenk H.-P."/>
        </authorList>
    </citation>
    <scope>NUCLEOTIDE SEQUENCE [LARGE SCALE GENOMIC DNA]</scope>
    <source>
        <strain evidence="1 2">DSM 45272</strain>
    </source>
</reference>
<comment type="caution">
    <text evidence="1">The sequence shown here is derived from an EMBL/GenBank/DDBJ whole genome shotgun (WGS) entry which is preliminary data.</text>
</comment>
<dbReference type="RefSeq" id="WP_184901600.1">
    <property type="nucleotide sequence ID" value="NZ_JACHMX010000001.1"/>
</dbReference>
<accession>A0A841B8D0</accession>